<dbReference type="PROSITE" id="PS51476">
    <property type="entry name" value="PROTEASOME_BETA_2"/>
    <property type="match status" value="1"/>
</dbReference>
<dbReference type="InterPro" id="IPR001496">
    <property type="entry name" value="SOCS_box"/>
</dbReference>
<reference evidence="12" key="1">
    <citation type="submission" date="2022-01" db="EMBL/GenBank/DDBJ databases">
        <authorList>
            <person name="King R."/>
        </authorList>
    </citation>
    <scope>NUCLEOTIDE SEQUENCE</scope>
</reference>
<evidence type="ECO:0000259" key="10">
    <source>
        <dbReference type="PROSITE" id="PS50225"/>
    </source>
</evidence>
<dbReference type="GO" id="GO:0035556">
    <property type="term" value="P:intracellular signal transduction"/>
    <property type="evidence" value="ECO:0007669"/>
    <property type="project" value="InterPro"/>
</dbReference>
<keyword evidence="13" id="KW-1185">Reference proteome</keyword>
<dbReference type="PROSITE" id="PS00854">
    <property type="entry name" value="PROTEASOME_BETA_1"/>
    <property type="match status" value="1"/>
</dbReference>
<evidence type="ECO:0000313" key="13">
    <source>
        <dbReference type="Proteomes" id="UP001153737"/>
    </source>
</evidence>
<dbReference type="OrthoDB" id="10059069at2759"/>
<evidence type="ECO:0000256" key="9">
    <source>
        <dbReference type="ARBA" id="ARBA00049625"/>
    </source>
</evidence>
<evidence type="ECO:0000259" key="11">
    <source>
        <dbReference type="PROSITE" id="PS51065"/>
    </source>
</evidence>
<evidence type="ECO:0000256" key="5">
    <source>
        <dbReference type="ARBA" id="ARBA00023242"/>
    </source>
</evidence>
<dbReference type="PROSITE" id="PS50225">
    <property type="entry name" value="SOCS"/>
    <property type="match status" value="1"/>
</dbReference>
<dbReference type="Gene3D" id="3.60.20.10">
    <property type="entry name" value="Glutamine Phosphoribosylpyrophosphate, subunit 1, domain 1"/>
    <property type="match status" value="1"/>
</dbReference>
<keyword evidence="5" id="KW-0539">Nucleus</keyword>
<gene>
    <name evidence="12" type="ORF">PHAECO_LOCUS8300</name>
</gene>
<feature type="domain" description="NHR" evidence="11">
    <location>
        <begin position="8"/>
        <end position="218"/>
    </location>
</feature>
<dbReference type="Gene3D" id="2.60.120.920">
    <property type="match status" value="1"/>
</dbReference>
<dbReference type="InterPro" id="IPR006573">
    <property type="entry name" value="NHR_dom"/>
</dbReference>
<dbReference type="Pfam" id="PF00227">
    <property type="entry name" value="Proteasome"/>
    <property type="match status" value="1"/>
</dbReference>
<comment type="function">
    <text evidence="9">Non-catalytic component of the 20S core proteasome complex involved in the proteolytic degradation of most intracellular proteins. This complex plays numerous essential roles within the cell by associating with different regulatory particles. Associated with two 19S regulatory particles, forms the 26S proteasome and thus participates in the ATP-dependent degradation of ubiquitinated proteins. The 26S proteasome plays a key role in the maintenance of protein homeostasis by removing misfolded or damaged proteins that could impair cellular functions, and by removing proteins whose functions are no longer required. Associated with the PA200 or PA28, the 20S proteasome mediates ubiquitin-independent protein degradation. This type of proteolysis is required in several pathways including spermatogenesis (20S-PA200 complex) or generation of a subset of MHC class I-presented antigenic peptides (20S-PA28 complex).</text>
</comment>
<dbReference type="InterPro" id="IPR001353">
    <property type="entry name" value="Proteasome_sua/b"/>
</dbReference>
<proteinExistence type="predicted"/>
<dbReference type="InterPro" id="IPR016050">
    <property type="entry name" value="Proteasome_bsu_CS"/>
</dbReference>
<dbReference type="PANTHER" id="PTHR12429">
    <property type="entry name" value="NEURALIZED"/>
    <property type="match status" value="1"/>
</dbReference>
<dbReference type="InterPro" id="IPR037962">
    <property type="entry name" value="Neuralized"/>
</dbReference>
<evidence type="ECO:0000256" key="6">
    <source>
        <dbReference type="ARBA" id="ARBA00024953"/>
    </source>
</evidence>
<dbReference type="AlphaFoldDB" id="A0A9N9SIS6"/>
<dbReference type="SUPFAM" id="SSF158235">
    <property type="entry name" value="SOCS box-like"/>
    <property type="match status" value="1"/>
</dbReference>
<dbReference type="SMART" id="SM00588">
    <property type="entry name" value="NEUZ"/>
    <property type="match status" value="1"/>
</dbReference>
<sequence>MANNKNLITRFHPYHGENIVLSDDNTVAYRKKSFANAVTFSEKPLQPGEIFLIEIEQNETGWSGHMRLGLTQLDPLTIYRTGSIPQYALPDLADIGTSWIYGISKAHNSIFEYEDKKGKKCIRSGLKKVVGDGNFVKTCRGTLPLSLLKPSRSSSPTDVGSRIGVVYVPTDELEADMHYIINGEDQGACVKRIPFKQAPLHAVVDVYGTTKKVRIIQLYVVPSLQAACRDAILQHITKKGVYSLPLPKLLKEKKERILKVKMECLLGIKFNDFVLIAADMTASQSIIVMKTDENKLHKMSNRLVMAVSGESGDTTQFAEYIAKNIQLYKMRNTYELSTKEAAAFTRRNLADSLRSRGAYSVNLLLAGYDENDGPQLYYMDHLASVASVDYAAHGYGGYFSLSIMDRNYLKSLSREQGYELLKKCVAEVHKRLAINLPNFKVQAIDKNGIHDMPNITL</sequence>
<dbReference type="GO" id="GO:0010498">
    <property type="term" value="P:proteasomal protein catabolic process"/>
    <property type="evidence" value="ECO:0007669"/>
    <property type="project" value="InterPro"/>
</dbReference>
<dbReference type="SUPFAM" id="SSF56235">
    <property type="entry name" value="N-terminal nucleophile aminohydrolases (Ntn hydrolases)"/>
    <property type="match status" value="1"/>
</dbReference>
<dbReference type="GO" id="GO:0005634">
    <property type="term" value="C:nucleus"/>
    <property type="evidence" value="ECO:0007669"/>
    <property type="project" value="UniProtKB-SubCell"/>
</dbReference>
<dbReference type="Pfam" id="PF07177">
    <property type="entry name" value="Neuralized"/>
    <property type="match status" value="1"/>
</dbReference>
<reference evidence="12" key="2">
    <citation type="submission" date="2022-10" db="EMBL/GenBank/DDBJ databases">
        <authorList>
            <consortium name="ENA_rothamsted_submissions"/>
            <consortium name="culmorum"/>
            <person name="King R."/>
        </authorList>
    </citation>
    <scope>NUCLEOTIDE SEQUENCE</scope>
</reference>
<organism evidence="12 13">
    <name type="scientific">Phaedon cochleariae</name>
    <name type="common">Mustard beetle</name>
    <dbReference type="NCBI Taxonomy" id="80249"/>
    <lineage>
        <taxon>Eukaryota</taxon>
        <taxon>Metazoa</taxon>
        <taxon>Ecdysozoa</taxon>
        <taxon>Arthropoda</taxon>
        <taxon>Hexapoda</taxon>
        <taxon>Insecta</taxon>
        <taxon>Pterygota</taxon>
        <taxon>Neoptera</taxon>
        <taxon>Endopterygota</taxon>
        <taxon>Coleoptera</taxon>
        <taxon>Polyphaga</taxon>
        <taxon>Cucujiformia</taxon>
        <taxon>Chrysomeloidea</taxon>
        <taxon>Chrysomelidae</taxon>
        <taxon>Chrysomelinae</taxon>
        <taxon>Chrysomelini</taxon>
        <taxon>Phaedon</taxon>
    </lineage>
</organism>
<dbReference type="InterPro" id="IPR029055">
    <property type="entry name" value="Ntn_hydrolases_N"/>
</dbReference>
<evidence type="ECO:0000313" key="12">
    <source>
        <dbReference type="EMBL" id="CAG9821244.1"/>
    </source>
</evidence>
<accession>A0A9N9SIS6</accession>
<protein>
    <recommendedName>
        <fullName evidence="8">Proteasome subunit beta type-2</fullName>
    </recommendedName>
</protein>
<dbReference type="FunFam" id="2.60.120.920:FF:000074">
    <property type="entry name" value="Neuralized protein 2"/>
    <property type="match status" value="1"/>
</dbReference>
<evidence type="ECO:0000256" key="2">
    <source>
        <dbReference type="ARBA" id="ARBA00011656"/>
    </source>
</evidence>
<dbReference type="CDD" id="cd03717">
    <property type="entry name" value="SOCS_SOCS_like"/>
    <property type="match status" value="1"/>
</dbReference>
<comment type="subcellular location">
    <subcellularLocation>
        <location evidence="1">Nucleus</location>
    </subcellularLocation>
</comment>
<comment type="subunit">
    <text evidence="7">The 26S proteasome consists of a 20S proteasome core and two 19S regulatory subunits. The 20S proteasome core is composed of 28 subunits that are arranged in four stacked rings, resulting in a barrel-shaped structure. The two end rings are each formed by seven alpha subunits, and the two central rings are each formed by seven beta subunits. The catalytic chamber with the active sites is on the inside of the barrel.</text>
</comment>
<comment type="function">
    <text evidence="6">Non-catalytic component of the proteasome, a multicatalytic proteinase complex which is characterized by its ability to cleave peptides with Arg, Phe, Tyr, Leu, and Glu adjacent to the leaving group at neutral or slightly basic pH. The proteasome has an ATP-dependent proteolytic activity.</text>
</comment>
<dbReference type="InterPro" id="IPR023333">
    <property type="entry name" value="Proteasome_suB-type"/>
</dbReference>
<keyword evidence="3" id="KW-0963">Cytoplasm</keyword>
<evidence type="ECO:0000256" key="4">
    <source>
        <dbReference type="ARBA" id="ARBA00022942"/>
    </source>
</evidence>
<name>A0A9N9SIS6_PHACE</name>
<dbReference type="Proteomes" id="UP001153737">
    <property type="component" value="Chromosome 4"/>
</dbReference>
<dbReference type="EMBL" id="OU896710">
    <property type="protein sequence ID" value="CAG9821244.1"/>
    <property type="molecule type" value="Genomic_DNA"/>
</dbReference>
<dbReference type="PANTHER" id="PTHR12429:SF8">
    <property type="entry name" value="NEURALIZED-LIKE PROTEIN 2"/>
    <property type="match status" value="1"/>
</dbReference>
<feature type="domain" description="SOCS box" evidence="10">
    <location>
        <begin position="221"/>
        <end position="252"/>
    </location>
</feature>
<evidence type="ECO:0000256" key="3">
    <source>
        <dbReference type="ARBA" id="ARBA00022490"/>
    </source>
</evidence>
<dbReference type="GO" id="GO:0061630">
    <property type="term" value="F:ubiquitin protein ligase activity"/>
    <property type="evidence" value="ECO:0007669"/>
    <property type="project" value="TreeGrafter"/>
</dbReference>
<dbReference type="PROSITE" id="PS51065">
    <property type="entry name" value="NHR"/>
    <property type="match status" value="1"/>
</dbReference>
<dbReference type="CDD" id="cd12887">
    <property type="entry name" value="SPRY_NHR_like"/>
    <property type="match status" value="1"/>
</dbReference>
<dbReference type="InterPro" id="IPR035206">
    <property type="entry name" value="Proteasome_beta2"/>
</dbReference>
<evidence type="ECO:0000256" key="8">
    <source>
        <dbReference type="ARBA" id="ARBA00039808"/>
    </source>
</evidence>
<dbReference type="InterPro" id="IPR043136">
    <property type="entry name" value="B30.2/SPRY_sf"/>
</dbReference>
<evidence type="ECO:0000256" key="1">
    <source>
        <dbReference type="ARBA" id="ARBA00004123"/>
    </source>
</evidence>
<keyword evidence="4" id="KW-0647">Proteasome</keyword>
<evidence type="ECO:0000256" key="7">
    <source>
        <dbReference type="ARBA" id="ARBA00026071"/>
    </source>
</evidence>
<dbReference type="CDD" id="cd03758">
    <property type="entry name" value="proteasome_beta_type_2"/>
    <property type="match status" value="1"/>
</dbReference>
<dbReference type="FunFam" id="3.60.20.10:FF:000008">
    <property type="entry name" value="Proteasome subunit beta type-4"/>
    <property type="match status" value="1"/>
</dbReference>
<comment type="subunit">
    <text evidence="2">The 26S proteasome consists of a 20S proteasome core and two 19S regulatory subunits. The 20S proteasome core is a barrel-shaped complex made of 28 subunits that are arranged in four stacked rings. The two outer rings are each formed by seven alpha subunits, and the two inner rings are formed by seven beta subunits. The proteolytic activity is exerted by three beta-subunits PSMB5, PSMB6 and PSMB7.</text>
</comment>
<dbReference type="Pfam" id="PF07525">
    <property type="entry name" value="SOCS_box"/>
    <property type="match status" value="1"/>
</dbReference>
<dbReference type="GO" id="GO:0005839">
    <property type="term" value="C:proteasome core complex"/>
    <property type="evidence" value="ECO:0007669"/>
    <property type="project" value="InterPro"/>
</dbReference>
<dbReference type="InterPro" id="IPR036036">
    <property type="entry name" value="SOCS_box-like_dom_sf"/>
</dbReference>